<evidence type="ECO:0000259" key="8">
    <source>
        <dbReference type="PROSITE" id="PS50020"/>
    </source>
</evidence>
<protein>
    <recommendedName>
        <fullName evidence="12">Pre-mRNA-processing protein prp40</fullName>
    </recommendedName>
</protein>
<dbReference type="PANTHER" id="PTHR11864:SF0">
    <property type="entry name" value="PRP40 PRE-MRNA PROCESSING FACTOR 40 HOMOLOG A (YEAST)"/>
    <property type="match status" value="1"/>
</dbReference>
<dbReference type="Pfam" id="PF25432">
    <property type="entry name" value="FF_PRPF40A"/>
    <property type="match status" value="1"/>
</dbReference>
<dbReference type="PROSITE" id="PS01159">
    <property type="entry name" value="WW_DOMAIN_1"/>
    <property type="match status" value="2"/>
</dbReference>
<evidence type="ECO:0000256" key="7">
    <source>
        <dbReference type="SAM" id="MobiDB-lite"/>
    </source>
</evidence>
<evidence type="ECO:0000256" key="5">
    <source>
        <dbReference type="ARBA" id="ARBA00023242"/>
    </source>
</evidence>
<dbReference type="Pfam" id="PF01846">
    <property type="entry name" value="FF"/>
    <property type="match status" value="3"/>
</dbReference>
<dbReference type="PROSITE" id="PS51676">
    <property type="entry name" value="FF"/>
    <property type="match status" value="3"/>
</dbReference>
<feature type="domain" description="WW" evidence="8">
    <location>
        <begin position="46"/>
        <end position="79"/>
    </location>
</feature>
<feature type="domain" description="WW" evidence="8">
    <location>
        <begin position="1"/>
        <end position="31"/>
    </location>
</feature>
<evidence type="ECO:0000313" key="10">
    <source>
        <dbReference type="EMBL" id="KXT12130.1"/>
    </source>
</evidence>
<dbReference type="InterPro" id="IPR002713">
    <property type="entry name" value="FF_domain"/>
</dbReference>
<comment type="subcellular location">
    <subcellularLocation>
        <location evidence="1">Nucleus</location>
    </subcellularLocation>
</comment>
<name>A0A139IBR2_9PEZI</name>
<dbReference type="STRING" id="113226.A0A139IBR2"/>
<dbReference type="GO" id="GO:0071004">
    <property type="term" value="C:U2-type prespliceosome"/>
    <property type="evidence" value="ECO:0007669"/>
    <property type="project" value="TreeGrafter"/>
</dbReference>
<dbReference type="PROSITE" id="PS50020">
    <property type="entry name" value="WW_DOMAIN_2"/>
    <property type="match status" value="2"/>
</dbReference>
<organism evidence="10 11">
    <name type="scientific">Pseudocercospora musae</name>
    <dbReference type="NCBI Taxonomy" id="113226"/>
    <lineage>
        <taxon>Eukaryota</taxon>
        <taxon>Fungi</taxon>
        <taxon>Dikarya</taxon>
        <taxon>Ascomycota</taxon>
        <taxon>Pezizomycotina</taxon>
        <taxon>Dothideomycetes</taxon>
        <taxon>Dothideomycetidae</taxon>
        <taxon>Mycosphaerellales</taxon>
        <taxon>Mycosphaerellaceae</taxon>
        <taxon>Pseudocercospora</taxon>
    </lineage>
</organism>
<feature type="domain" description="FF" evidence="9">
    <location>
        <begin position="386"/>
        <end position="447"/>
    </location>
</feature>
<feature type="domain" description="FF" evidence="9">
    <location>
        <begin position="239"/>
        <end position="294"/>
    </location>
</feature>
<dbReference type="SMART" id="SM00441">
    <property type="entry name" value="FF"/>
    <property type="match status" value="4"/>
</dbReference>
<dbReference type="InterPro" id="IPR001202">
    <property type="entry name" value="WW_dom"/>
</dbReference>
<evidence type="ECO:0000256" key="6">
    <source>
        <dbReference type="SAM" id="Coils"/>
    </source>
</evidence>
<reference evidence="10 11" key="1">
    <citation type="submission" date="2015-07" db="EMBL/GenBank/DDBJ databases">
        <title>Comparative genomics of the Sigatoka disease complex on banana suggests a link between parallel evolutionary changes in Pseudocercospora fijiensis and Pseudocercospora eumusae and increased virulence on the banana host.</title>
        <authorList>
            <person name="Chang T.-C."/>
            <person name="Salvucci A."/>
            <person name="Crous P.W."/>
            <person name="Stergiopoulos I."/>
        </authorList>
    </citation>
    <scope>NUCLEOTIDE SEQUENCE [LARGE SCALE GENOMIC DNA]</scope>
    <source>
        <strain evidence="10 11">CBS 116634</strain>
    </source>
</reference>
<proteinExistence type="predicted"/>
<dbReference type="FunFam" id="1.10.10.440:FF:000013">
    <property type="entry name" value="pre-mRNA-processing protein 40A isoform X1"/>
    <property type="match status" value="1"/>
</dbReference>
<keyword evidence="4" id="KW-0508">mRNA splicing</keyword>
<dbReference type="AlphaFoldDB" id="A0A139IBR2"/>
<evidence type="ECO:0000256" key="1">
    <source>
        <dbReference type="ARBA" id="ARBA00004123"/>
    </source>
</evidence>
<dbReference type="GO" id="GO:0005685">
    <property type="term" value="C:U1 snRNP"/>
    <property type="evidence" value="ECO:0007669"/>
    <property type="project" value="TreeGrafter"/>
</dbReference>
<keyword evidence="11" id="KW-1185">Reference proteome</keyword>
<gene>
    <name evidence="10" type="ORF">AC579_7503</name>
</gene>
<evidence type="ECO:0000256" key="2">
    <source>
        <dbReference type="ARBA" id="ARBA00022664"/>
    </source>
</evidence>
<accession>A0A139IBR2</accession>
<keyword evidence="3" id="KW-0677">Repeat</keyword>
<dbReference type="Gene3D" id="2.20.70.10">
    <property type="match status" value="2"/>
</dbReference>
<dbReference type="Pfam" id="PF00397">
    <property type="entry name" value="WW"/>
    <property type="match status" value="2"/>
</dbReference>
<dbReference type="InterPro" id="IPR036020">
    <property type="entry name" value="WW_dom_sf"/>
</dbReference>
<dbReference type="Proteomes" id="UP000073492">
    <property type="component" value="Unassembled WGS sequence"/>
</dbReference>
<comment type="caution">
    <text evidence="10">The sequence shown here is derived from an EMBL/GenBank/DDBJ whole genome shotgun (WGS) entry which is preliminary data.</text>
</comment>
<dbReference type="GO" id="GO:0045292">
    <property type="term" value="P:mRNA cis splicing, via spliceosome"/>
    <property type="evidence" value="ECO:0007669"/>
    <property type="project" value="InterPro"/>
</dbReference>
<feature type="compositionally biased region" description="Polar residues" evidence="7">
    <location>
        <begin position="1"/>
        <end position="27"/>
    </location>
</feature>
<evidence type="ECO:0000313" key="11">
    <source>
        <dbReference type="Proteomes" id="UP000073492"/>
    </source>
</evidence>
<dbReference type="InterPro" id="IPR036517">
    <property type="entry name" value="FF_domain_sf"/>
</dbReference>
<dbReference type="SMART" id="SM00456">
    <property type="entry name" value="WW"/>
    <property type="match status" value="2"/>
</dbReference>
<feature type="coiled-coil region" evidence="6">
    <location>
        <begin position="220"/>
        <end position="249"/>
    </location>
</feature>
<keyword evidence="2" id="KW-0507">mRNA processing</keyword>
<feature type="region of interest" description="Disordered" evidence="7">
    <location>
        <begin position="581"/>
        <end position="766"/>
    </location>
</feature>
<evidence type="ECO:0000259" key="9">
    <source>
        <dbReference type="PROSITE" id="PS51676"/>
    </source>
</evidence>
<feature type="compositionally biased region" description="Basic and acidic residues" evidence="7">
    <location>
        <begin position="581"/>
        <end position="639"/>
    </location>
</feature>
<keyword evidence="6" id="KW-0175">Coiled coil</keyword>
<evidence type="ECO:0000256" key="3">
    <source>
        <dbReference type="ARBA" id="ARBA00022737"/>
    </source>
</evidence>
<feature type="compositionally biased region" description="Basic and acidic residues" evidence="7">
    <location>
        <begin position="650"/>
        <end position="703"/>
    </location>
</feature>
<keyword evidence="5" id="KW-0539">Nucleus</keyword>
<dbReference type="InterPro" id="IPR039726">
    <property type="entry name" value="Prp40-like"/>
</dbReference>
<evidence type="ECO:0000256" key="4">
    <source>
        <dbReference type="ARBA" id="ARBA00023187"/>
    </source>
</evidence>
<dbReference type="EMBL" id="LFZO01000164">
    <property type="protein sequence ID" value="KXT12130.1"/>
    <property type="molecule type" value="Genomic_DNA"/>
</dbReference>
<sequence>MSAWGSAQTADGRTYYFNKQTKETTWTKPADFDGSDPPATPATPSTGNAADWAEAKTQDGRTYYYNKVTKQTTWTRPPELARQQQAQQNGRPEFVAGGGGPGFGGDRDFGGRDRSDDRGHGLPQKPSFDGPRGDRGGGGGGAGGMPWEARQESMGFRGPMPVKTDEPDYATPEQAEDAFFKLLKRNNITPETEWHDALRTVIRDREYRAIKDPKDRKLAFEKYQAEVKAQEKEKEKERKTRVREEFRRMLSTHDEIDHYTRWKTARPVIEREAVFKSAGDEDERRRIFDEYILELKKKHVEEEVARRRAAMQELDNMLKVLIIDPDTRWADAEDKIISNERFVSDDTFKDLPKVDIFLAYENHMKALERVANDALQTEKRNKYRRQRQARDNFKQLLHEKLREGRIKAGTKWQDFFHQIKDDERFIAYLGVQQGSEAIELFWDVVEDEERKLRSKRNDALDVLEDKRWEMTLETSVQEFLEVMRSHPKTAKYAEEDLQMIFDRLMEKVKRRADDNKIEAERHQKVAVDSLRSAMKKLNPPVAVSDSYDDIASRLVGMRDFDNADEEVRRRAYDKFMTRLREREEHERDRRRERSRDRRRDDRERGERGDRERRHRTRTPEVDAYEADRRKAQADRERQYRKASFGLTPPPRDRRDDRYDDRRDDRRRPDPRDMYERERREREHERERNYLSRADPRDKGRTLDYGDEDQVGSRPPSVRKRRESDGSISSRRDNKRPRRTHSPEPSLLKEEPPELQSGSEEGEIEEV</sequence>
<feature type="domain" description="FF" evidence="9">
    <location>
        <begin position="169"/>
        <end position="226"/>
    </location>
</feature>
<dbReference type="GO" id="GO:0003723">
    <property type="term" value="F:RNA binding"/>
    <property type="evidence" value="ECO:0007669"/>
    <property type="project" value="TreeGrafter"/>
</dbReference>
<dbReference type="PANTHER" id="PTHR11864">
    <property type="entry name" value="PRE-MRNA-PROCESSING PROTEIN PRP40"/>
    <property type="match status" value="1"/>
</dbReference>
<evidence type="ECO:0008006" key="12">
    <source>
        <dbReference type="Google" id="ProtNLM"/>
    </source>
</evidence>
<dbReference type="Gene3D" id="1.10.10.440">
    <property type="entry name" value="FF domain"/>
    <property type="match status" value="5"/>
</dbReference>
<feature type="region of interest" description="Disordered" evidence="7">
    <location>
        <begin position="1"/>
        <end position="170"/>
    </location>
</feature>
<dbReference type="OrthoDB" id="187617at2759"/>
<feature type="compositionally biased region" description="Basic and acidic residues" evidence="7">
    <location>
        <begin position="105"/>
        <end position="120"/>
    </location>
</feature>
<dbReference type="CDD" id="cd00201">
    <property type="entry name" value="WW"/>
    <property type="match status" value="2"/>
</dbReference>
<dbReference type="SUPFAM" id="SSF81698">
    <property type="entry name" value="FF domain"/>
    <property type="match status" value="4"/>
</dbReference>
<dbReference type="SUPFAM" id="SSF51045">
    <property type="entry name" value="WW domain"/>
    <property type="match status" value="2"/>
</dbReference>